<protein>
    <recommendedName>
        <fullName evidence="3">Short-chain dehydrogenase TIC 32, chloroplastic</fullName>
    </recommendedName>
</protein>
<dbReference type="OMA" id="GFKREQD"/>
<accession>A0A3Q7FH53</accession>
<dbReference type="PANTHER" id="PTHR48476">
    <property type="entry name" value="SHORT-CHAIN DEHYDROGENASE TIC 32, CHLOROPLASTIC-LIKE"/>
    <property type="match status" value="1"/>
</dbReference>
<dbReference type="PRINTS" id="PR00081">
    <property type="entry name" value="GDHRDH"/>
</dbReference>
<dbReference type="CDD" id="cd05327">
    <property type="entry name" value="retinol-DH_like_SDR_c_like"/>
    <property type="match status" value="1"/>
</dbReference>
<dbReference type="InterPro" id="IPR055280">
    <property type="entry name" value="TIC32"/>
</dbReference>
<dbReference type="AlphaFoldDB" id="A0A3Q7FH53"/>
<sequence>MWLFKRKGPSGFSSSSTAEEVTHGIDGSGLTAIVTGASSGIGSETSRVLALRGVHVIMAVRNMTSGKDVRDAIVTEIPAAKVDTMELDLSSLASVKKFASDFKSSGRPLNLLINNAGIMATPFMLSKDNIELQFATNHVGHFLLTNLLLEKMKETARKTKREGRIVNVSSEAHRFAYREGIRFDKINDPKSYNSYGAYGQSKLANILHANELTRRLKEDGVEISANSLHPGTITTNLFRHMGIFDGLVGTLGKLLLKNVQQGASTTCYLALNPQVKGVSGEYFSDNNLAKTTALAKDMDLAKRLWDFSMDLIKSKGRSGFSYSSTAEEVTDEIDGSGLTAIVTGASRGIGAETSRVLALRGVHVIMAVRNIAAGKDVKEAIVKEISAAKVDIMELDLSSLASVRKFAADFISSGHSLNMLINNAGVVGIPFMLSKDNIELQFATNHLGHFLLTNLLLDKMKETTRKTEREGRIINGASTTCYVALHPQLKGISGEYFCDNNLGTTTAIARDMDLAKRLWDFSMELVKENGPSGFSYSSTAEEVTHGIDGSGLTAIVTGASSGIGAETSRVLALRGVHVIMAVRNMTAGKDVKEAIVKEIPAAKVDVMELDLSSFDSVKKFAADFISSGHSLNILINNAGVMAIPFMLSKDNIELQFATNHLGHFLLTNLLLEKMKETASETKREGRIVNVASDAHYGASTTCYIALNPQVKGVSGEYFQDNNLATPSKKARDMDLAKKLWDFSVDLGLSGFSPNSTAEEVTQAIDGSALTAIVTGASSGIGAETARVLALRGVHVIMGVRNISAGKQVKETITKAVPQAKIDALELDLSSLASVRNFASNYNSLGLPLNLLINNAGIMATPFALSKDNIELQFATNHVGHFLLTNLLLDTMKKTARESRKEGRIVNVSSRRHKFSYNEGIRFDKINDQSGMRVWRLQRIRFIQEPLPPTFSVRTASSVVISLTSESCVLPISAWVLHWYPQQGAATTCYVALHPDVKGVSGKYYADCNIAEASPQANDAGLAKRMWDFTMSLILSKCRKRLSNYDMVEV</sequence>
<evidence type="ECO:0008006" key="3">
    <source>
        <dbReference type="Google" id="ProtNLM"/>
    </source>
</evidence>
<proteinExistence type="predicted"/>
<dbReference type="InParanoid" id="A0A3Q7FH53"/>
<reference evidence="1" key="2">
    <citation type="submission" date="2019-01" db="UniProtKB">
        <authorList>
            <consortium name="EnsemblPlants"/>
        </authorList>
    </citation>
    <scope>IDENTIFICATION</scope>
    <source>
        <strain evidence="1">cv. Heinz 1706</strain>
    </source>
</reference>
<dbReference type="PaxDb" id="4081-Solyc03g025410.2.1"/>
<reference evidence="1" key="1">
    <citation type="journal article" date="2012" name="Nature">
        <title>The tomato genome sequence provides insights into fleshy fruit evolution.</title>
        <authorList>
            <consortium name="Tomato Genome Consortium"/>
        </authorList>
    </citation>
    <scope>NUCLEOTIDE SEQUENCE [LARGE SCALE GENOMIC DNA]</scope>
    <source>
        <strain evidence="1">cv. Heinz 1706</strain>
    </source>
</reference>
<dbReference type="Pfam" id="PF00106">
    <property type="entry name" value="adh_short"/>
    <property type="match status" value="4"/>
</dbReference>
<dbReference type="PANTHER" id="PTHR48476:SF1">
    <property type="entry name" value="SHORT-CHAIN DEHYDROGENASE TIC 32, CHLOROPLASTIC-LIKE"/>
    <property type="match status" value="1"/>
</dbReference>
<organism evidence="1">
    <name type="scientific">Solanum lycopersicum</name>
    <name type="common">Tomato</name>
    <name type="synonym">Lycopersicon esculentum</name>
    <dbReference type="NCBI Taxonomy" id="4081"/>
    <lineage>
        <taxon>Eukaryota</taxon>
        <taxon>Viridiplantae</taxon>
        <taxon>Streptophyta</taxon>
        <taxon>Embryophyta</taxon>
        <taxon>Tracheophyta</taxon>
        <taxon>Spermatophyta</taxon>
        <taxon>Magnoliopsida</taxon>
        <taxon>eudicotyledons</taxon>
        <taxon>Gunneridae</taxon>
        <taxon>Pentapetalae</taxon>
        <taxon>asterids</taxon>
        <taxon>lamiids</taxon>
        <taxon>Solanales</taxon>
        <taxon>Solanaceae</taxon>
        <taxon>Solanoideae</taxon>
        <taxon>Solaneae</taxon>
        <taxon>Solanum</taxon>
        <taxon>Solanum subgen. Lycopersicon</taxon>
    </lineage>
</organism>
<evidence type="ECO:0000313" key="1">
    <source>
        <dbReference type="EnsemblPlants" id="Solyc03g025410.3.1"/>
    </source>
</evidence>
<dbReference type="Proteomes" id="UP000004994">
    <property type="component" value="Chromosome 3"/>
</dbReference>
<dbReference type="STRING" id="4081.A0A3Q7FH53"/>
<keyword evidence="2" id="KW-1185">Reference proteome</keyword>
<dbReference type="SUPFAM" id="SSF51735">
    <property type="entry name" value="NAD(P)-binding Rossmann-fold domains"/>
    <property type="match status" value="4"/>
</dbReference>
<dbReference type="EnsemblPlants" id="Solyc03g025410.3.1">
    <property type="protein sequence ID" value="Solyc03g025410.3.1"/>
    <property type="gene ID" value="Solyc03g025410.3"/>
</dbReference>
<dbReference type="Gramene" id="Solyc03g025410.3.1">
    <property type="protein sequence ID" value="Solyc03g025410.3.1"/>
    <property type="gene ID" value="Solyc03g025410.3"/>
</dbReference>
<name>A0A3Q7FH53_SOLLC</name>
<dbReference type="InterPro" id="IPR002347">
    <property type="entry name" value="SDR_fam"/>
</dbReference>
<dbReference type="InterPro" id="IPR036291">
    <property type="entry name" value="NAD(P)-bd_dom_sf"/>
</dbReference>
<evidence type="ECO:0000313" key="2">
    <source>
        <dbReference type="Proteomes" id="UP000004994"/>
    </source>
</evidence>
<dbReference type="Gene3D" id="3.40.50.720">
    <property type="entry name" value="NAD(P)-binding Rossmann-like Domain"/>
    <property type="match status" value="4"/>
</dbReference>